<dbReference type="EMBL" id="BPLQ01010209">
    <property type="protein sequence ID" value="GIY49197.1"/>
    <property type="molecule type" value="Genomic_DNA"/>
</dbReference>
<gene>
    <name evidence="1" type="ORF">CDAR_523741</name>
</gene>
<dbReference type="Gene3D" id="3.80.10.10">
    <property type="entry name" value="Ribonuclease Inhibitor"/>
    <property type="match status" value="1"/>
</dbReference>
<reference evidence="1 2" key="1">
    <citation type="submission" date="2021-06" db="EMBL/GenBank/DDBJ databases">
        <title>Caerostris darwini draft genome.</title>
        <authorList>
            <person name="Kono N."/>
            <person name="Arakawa K."/>
        </authorList>
    </citation>
    <scope>NUCLEOTIDE SEQUENCE [LARGE SCALE GENOMIC DNA]</scope>
</reference>
<dbReference type="SUPFAM" id="SSF52047">
    <property type="entry name" value="RNI-like"/>
    <property type="match status" value="1"/>
</dbReference>
<accession>A0AAV4TWF1</accession>
<dbReference type="Proteomes" id="UP001054837">
    <property type="component" value="Unassembled WGS sequence"/>
</dbReference>
<dbReference type="InterPro" id="IPR032675">
    <property type="entry name" value="LRR_dom_sf"/>
</dbReference>
<keyword evidence="2" id="KW-1185">Reference proteome</keyword>
<name>A0AAV4TWF1_9ARAC</name>
<evidence type="ECO:0000313" key="1">
    <source>
        <dbReference type="EMBL" id="GIY49197.1"/>
    </source>
</evidence>
<comment type="caution">
    <text evidence="1">The sequence shown here is derived from an EMBL/GenBank/DDBJ whole genome shotgun (WGS) entry which is preliminary data.</text>
</comment>
<sequence>MKRENPFSRLPSKIVELLVEVCGTSQKVRKFSYFRILLSSGKLGKLKICFPVIFKDICIVLPQMLTEKGCMKITVLELDRNFHNNESEWLENLLQNLIFLERLSVRTNFKPQALKNCKGIKSVEIIQISRNPKESNNFLSVAANTLSHLEDLEEFDISQYTRKSSNFLTVVKLLNNHAKLTPVGMH</sequence>
<proteinExistence type="predicted"/>
<evidence type="ECO:0000313" key="2">
    <source>
        <dbReference type="Proteomes" id="UP001054837"/>
    </source>
</evidence>
<protein>
    <submittedName>
        <fullName evidence="1">Uncharacterized protein</fullName>
    </submittedName>
</protein>
<organism evidence="1 2">
    <name type="scientific">Caerostris darwini</name>
    <dbReference type="NCBI Taxonomy" id="1538125"/>
    <lineage>
        <taxon>Eukaryota</taxon>
        <taxon>Metazoa</taxon>
        <taxon>Ecdysozoa</taxon>
        <taxon>Arthropoda</taxon>
        <taxon>Chelicerata</taxon>
        <taxon>Arachnida</taxon>
        <taxon>Araneae</taxon>
        <taxon>Araneomorphae</taxon>
        <taxon>Entelegynae</taxon>
        <taxon>Araneoidea</taxon>
        <taxon>Araneidae</taxon>
        <taxon>Caerostris</taxon>
    </lineage>
</organism>
<dbReference type="AlphaFoldDB" id="A0AAV4TWF1"/>